<keyword evidence="4" id="KW-0547">Nucleotide-binding</keyword>
<dbReference type="GO" id="GO:0003924">
    <property type="term" value="F:GTPase activity"/>
    <property type="evidence" value="ECO:0007669"/>
    <property type="project" value="TreeGrafter"/>
</dbReference>
<name>X1P9U5_9ZZZZ</name>
<evidence type="ECO:0000259" key="9">
    <source>
        <dbReference type="PROSITE" id="PS00300"/>
    </source>
</evidence>
<dbReference type="SMART" id="SM00962">
    <property type="entry name" value="SRP54"/>
    <property type="match status" value="1"/>
</dbReference>
<organism evidence="10">
    <name type="scientific">marine sediment metagenome</name>
    <dbReference type="NCBI Taxonomy" id="412755"/>
    <lineage>
        <taxon>unclassified sequences</taxon>
        <taxon>metagenomes</taxon>
        <taxon>ecological metagenomes</taxon>
    </lineage>
</organism>
<keyword evidence="8" id="KW-0675">Receptor</keyword>
<feature type="domain" description="SRP54-type proteins GTP-binding" evidence="9">
    <location>
        <begin position="165"/>
        <end position="178"/>
    </location>
</feature>
<evidence type="ECO:0000256" key="6">
    <source>
        <dbReference type="ARBA" id="ARBA00023134"/>
    </source>
</evidence>
<evidence type="ECO:0000313" key="10">
    <source>
        <dbReference type="EMBL" id="GAI39241.1"/>
    </source>
</evidence>
<dbReference type="GO" id="GO:0005047">
    <property type="term" value="F:signal recognition particle binding"/>
    <property type="evidence" value="ECO:0007669"/>
    <property type="project" value="TreeGrafter"/>
</dbReference>
<dbReference type="NCBIfam" id="TIGR00064">
    <property type="entry name" value="ftsY"/>
    <property type="match status" value="1"/>
</dbReference>
<evidence type="ECO:0000256" key="7">
    <source>
        <dbReference type="ARBA" id="ARBA00023136"/>
    </source>
</evidence>
<dbReference type="GO" id="GO:0006614">
    <property type="term" value="P:SRP-dependent cotranslational protein targeting to membrane"/>
    <property type="evidence" value="ECO:0007669"/>
    <property type="project" value="InterPro"/>
</dbReference>
<dbReference type="SUPFAM" id="SSF52540">
    <property type="entry name" value="P-loop containing nucleoside triphosphate hydrolases"/>
    <property type="match status" value="1"/>
</dbReference>
<keyword evidence="6" id="KW-0342">GTP-binding</keyword>
<dbReference type="PANTHER" id="PTHR43134">
    <property type="entry name" value="SIGNAL RECOGNITION PARTICLE RECEPTOR SUBUNIT ALPHA"/>
    <property type="match status" value="1"/>
</dbReference>
<accession>X1P9U5</accession>
<evidence type="ECO:0000256" key="8">
    <source>
        <dbReference type="ARBA" id="ARBA00023170"/>
    </source>
</evidence>
<keyword evidence="3" id="KW-1003">Cell membrane</keyword>
<comment type="similarity">
    <text evidence="2">Belongs to the GTP-binding SRP family.</text>
</comment>
<dbReference type="PROSITE" id="PS00300">
    <property type="entry name" value="SRP54"/>
    <property type="match status" value="1"/>
</dbReference>
<evidence type="ECO:0000256" key="3">
    <source>
        <dbReference type="ARBA" id="ARBA00022475"/>
    </source>
</evidence>
<dbReference type="EMBL" id="BARV01028938">
    <property type="protein sequence ID" value="GAI39241.1"/>
    <property type="molecule type" value="Genomic_DNA"/>
</dbReference>
<proteinExistence type="inferred from homology"/>
<dbReference type="InterPro" id="IPR027417">
    <property type="entry name" value="P-loop_NTPase"/>
</dbReference>
<reference evidence="10" key="1">
    <citation type="journal article" date="2014" name="Front. Microbiol.">
        <title>High frequency of phylogenetically diverse reductive dehalogenase-homologous genes in deep subseafloor sedimentary metagenomes.</title>
        <authorList>
            <person name="Kawai M."/>
            <person name="Futagami T."/>
            <person name="Toyoda A."/>
            <person name="Takaki Y."/>
            <person name="Nishi S."/>
            <person name="Hori S."/>
            <person name="Arai W."/>
            <person name="Tsubouchi T."/>
            <person name="Morono Y."/>
            <person name="Uchiyama I."/>
            <person name="Ito T."/>
            <person name="Fujiyama A."/>
            <person name="Inagaki F."/>
            <person name="Takami H."/>
        </authorList>
    </citation>
    <scope>NUCLEOTIDE SEQUENCE</scope>
    <source>
        <strain evidence="10">Expedition CK06-06</strain>
    </source>
</reference>
<keyword evidence="5" id="KW-0378">Hydrolase</keyword>
<dbReference type="GO" id="GO:0005886">
    <property type="term" value="C:plasma membrane"/>
    <property type="evidence" value="ECO:0007669"/>
    <property type="project" value="UniProtKB-SubCell"/>
</dbReference>
<dbReference type="AlphaFoldDB" id="X1P9U5"/>
<dbReference type="GO" id="GO:0005525">
    <property type="term" value="F:GTP binding"/>
    <property type="evidence" value="ECO:0007669"/>
    <property type="project" value="UniProtKB-KW"/>
</dbReference>
<comment type="caution">
    <text evidence="10">The sequence shown here is derived from an EMBL/GenBank/DDBJ whole genome shotgun (WGS) entry which is preliminary data.</text>
</comment>
<dbReference type="InterPro" id="IPR004390">
    <property type="entry name" value="SR_rcpt_FtsY"/>
</dbReference>
<keyword evidence="7" id="KW-0472">Membrane</keyword>
<evidence type="ECO:0000256" key="2">
    <source>
        <dbReference type="ARBA" id="ARBA00008531"/>
    </source>
</evidence>
<evidence type="ECO:0000256" key="1">
    <source>
        <dbReference type="ARBA" id="ARBA00004413"/>
    </source>
</evidence>
<dbReference type="InterPro" id="IPR000897">
    <property type="entry name" value="SRP54_GTPase_dom"/>
</dbReference>
<gene>
    <name evidence="10" type="ORF">S06H3_46220</name>
</gene>
<dbReference type="Pfam" id="PF00448">
    <property type="entry name" value="SRP54"/>
    <property type="match status" value="1"/>
</dbReference>
<dbReference type="Gene3D" id="3.40.50.300">
    <property type="entry name" value="P-loop containing nucleotide triphosphate hydrolases"/>
    <property type="match status" value="1"/>
</dbReference>
<protein>
    <recommendedName>
        <fullName evidence="9">SRP54-type proteins GTP-binding domain-containing protein</fullName>
    </recommendedName>
</protein>
<sequence length="192" mass="20358">MNGSGKTTSIAKLAHGFKNEGEKVILAAADTFRAAAVDQLKRWGERVGVEVIAHQPGGDPGAVVFDALQAAQARQAQVVIIDTAGRLHTKFNLMEELKKIKRVASRYNLSQEVLLVIDATTGQNGLAQARHFTEAVGVSEVFLAKLDGTAKGGIVLAICDELGIPIAYIGTGEQLDDIAPFDADAFVEAIFS</sequence>
<comment type="subcellular location">
    <subcellularLocation>
        <location evidence="1">Cell membrane</location>
        <topology evidence="1">Peripheral membrane protein</topology>
        <orientation evidence="1">Cytoplasmic side</orientation>
    </subcellularLocation>
</comment>
<evidence type="ECO:0000256" key="5">
    <source>
        <dbReference type="ARBA" id="ARBA00022801"/>
    </source>
</evidence>
<dbReference type="FunFam" id="3.40.50.300:FF:000053">
    <property type="entry name" value="Signal recognition particle receptor FtsY"/>
    <property type="match status" value="1"/>
</dbReference>
<evidence type="ECO:0000256" key="4">
    <source>
        <dbReference type="ARBA" id="ARBA00022741"/>
    </source>
</evidence>
<dbReference type="PANTHER" id="PTHR43134:SF1">
    <property type="entry name" value="SIGNAL RECOGNITION PARTICLE RECEPTOR SUBUNIT ALPHA"/>
    <property type="match status" value="1"/>
</dbReference>